<name>A0AAN8ZFJ9_9MAGN</name>
<dbReference type="GO" id="GO:0006970">
    <property type="term" value="P:response to osmotic stress"/>
    <property type="evidence" value="ECO:0007669"/>
    <property type="project" value="InterPro"/>
</dbReference>
<dbReference type="AlphaFoldDB" id="A0AAN8ZFJ9"/>
<dbReference type="PANTHER" id="PTHR37180">
    <property type="entry name" value="PRECURSOR OF CEP14"/>
    <property type="match status" value="1"/>
</dbReference>
<dbReference type="Proteomes" id="UP001370490">
    <property type="component" value="Unassembled WGS sequence"/>
</dbReference>
<reference evidence="2 3" key="1">
    <citation type="submission" date="2023-12" db="EMBL/GenBank/DDBJ databases">
        <title>A high-quality genome assembly for Dillenia turbinata (Dilleniales).</title>
        <authorList>
            <person name="Chanderbali A."/>
        </authorList>
    </citation>
    <scope>NUCLEOTIDE SEQUENCE [LARGE SCALE GENOMIC DNA]</scope>
    <source>
        <strain evidence="2">LSX21</strain>
        <tissue evidence="2">Leaf</tissue>
    </source>
</reference>
<dbReference type="GO" id="GO:0006995">
    <property type="term" value="P:cellular response to nitrogen starvation"/>
    <property type="evidence" value="ECO:0007669"/>
    <property type="project" value="InterPro"/>
</dbReference>
<comment type="caution">
    <text evidence="2">The sequence shown here is derived from an EMBL/GenBank/DDBJ whole genome shotgun (WGS) entry which is preliminary data.</text>
</comment>
<dbReference type="InterPro" id="IPR038930">
    <property type="entry name" value="CEP13/CEP14"/>
</dbReference>
<evidence type="ECO:0000256" key="1">
    <source>
        <dbReference type="SAM" id="SignalP"/>
    </source>
</evidence>
<evidence type="ECO:0000313" key="2">
    <source>
        <dbReference type="EMBL" id="KAK6932730.1"/>
    </source>
</evidence>
<proteinExistence type="predicted"/>
<gene>
    <name evidence="2" type="ORF">RJ641_002354</name>
</gene>
<sequence length="160" mass="17950">MACSRTLLLVLFILSVSLVSSAEARKLLSNEEYKSKTKYATLDKNLVLNALPKGTVPPSAPSKKGQSTINNEKLFARHLAAVDRILRSVPSPGTEEDFRRFYVNGDSEANCQDNVYGEEKVDGENQKGHFLRKLWLPNDLPLHVHGQNTVRYDIVPKQSR</sequence>
<feature type="signal peptide" evidence="1">
    <location>
        <begin position="1"/>
        <end position="24"/>
    </location>
</feature>
<feature type="chain" id="PRO_5042924406" evidence="1">
    <location>
        <begin position="25"/>
        <end position="160"/>
    </location>
</feature>
<accession>A0AAN8ZFJ9</accession>
<protein>
    <submittedName>
        <fullName evidence="2">Uncharacterized protein</fullName>
    </submittedName>
</protein>
<dbReference type="PANTHER" id="PTHR37180:SF2">
    <property type="entry name" value="PRECURSOR OF CEP14"/>
    <property type="match status" value="1"/>
</dbReference>
<organism evidence="2 3">
    <name type="scientific">Dillenia turbinata</name>
    <dbReference type="NCBI Taxonomy" id="194707"/>
    <lineage>
        <taxon>Eukaryota</taxon>
        <taxon>Viridiplantae</taxon>
        <taxon>Streptophyta</taxon>
        <taxon>Embryophyta</taxon>
        <taxon>Tracheophyta</taxon>
        <taxon>Spermatophyta</taxon>
        <taxon>Magnoliopsida</taxon>
        <taxon>eudicotyledons</taxon>
        <taxon>Gunneridae</taxon>
        <taxon>Pentapetalae</taxon>
        <taxon>Dilleniales</taxon>
        <taxon>Dilleniaceae</taxon>
        <taxon>Dillenia</taxon>
    </lineage>
</organism>
<keyword evidence="1" id="KW-0732">Signal</keyword>
<keyword evidence="3" id="KW-1185">Reference proteome</keyword>
<evidence type="ECO:0000313" key="3">
    <source>
        <dbReference type="Proteomes" id="UP001370490"/>
    </source>
</evidence>
<dbReference type="EMBL" id="JBAMMX010000010">
    <property type="protein sequence ID" value="KAK6932730.1"/>
    <property type="molecule type" value="Genomic_DNA"/>
</dbReference>